<accession>A0AC61RLL4</accession>
<evidence type="ECO:0000313" key="2">
    <source>
        <dbReference type="Proteomes" id="UP000306319"/>
    </source>
</evidence>
<evidence type="ECO:0000313" key="1">
    <source>
        <dbReference type="EMBL" id="TGY80198.1"/>
    </source>
</evidence>
<proteinExistence type="predicted"/>
<organism evidence="1 2">
    <name type="scientific">Lepagella muris</name>
    <dbReference type="NCBI Taxonomy" id="3032870"/>
    <lineage>
        <taxon>Bacteria</taxon>
        <taxon>Pseudomonadati</taxon>
        <taxon>Bacteroidota</taxon>
        <taxon>Bacteroidia</taxon>
        <taxon>Bacteroidales</taxon>
        <taxon>Muribaculaceae</taxon>
        <taxon>Lepagella</taxon>
    </lineage>
</organism>
<gene>
    <name evidence="1" type="ORF">E5331_02865</name>
</gene>
<keyword evidence="2" id="KW-1185">Reference proteome</keyword>
<keyword evidence="1" id="KW-0436">Ligase</keyword>
<dbReference type="EMBL" id="SRYB01000003">
    <property type="protein sequence ID" value="TGY80198.1"/>
    <property type="molecule type" value="Genomic_DNA"/>
</dbReference>
<sequence>MRMVETTAISENRTGVNGIDIMVTAFFVYCAVNALVVSDVPCRTESLTIALCFGLYLIFRVLFSFRLPSDMFVAYLLLIVGEYEVIVGFLQLFGFIQSGHTHYAVTGTFPNPGPFGGFIAISLSAGFWLYRHRGGGWVMYAMLPMMIALLVSMSRGAWLALVVSLSVLYRDRLRFEKRYAVAGIILIAAVGVAVYLIKRGSADGRVAMAFMALKACGVSPFLGWGAGGFLYAISEMQIMHFSSYPDSALISVTGVADYPFNEYLHVAVEFGIIGLLLFLSVVVSVFRKLYVAGRVEMYPFLTFLVFAIFSYPFSLLPFGVLFILIVALAAGIEGDFRSGKNGVFGIITLVIGVLITVGSLVCYVPVIRASEIFAGYGNISNPASINPARELSADLSDNRDFLFSYGKSLRESGRYNDSNAILRQGMLVCNDPMMRIVMGRNYESLSCYDKAEEMYLQAFHMQPNRLYPLYRMMLLQEATGDSIRTKEYANKVLEFDPKVQSPAIREMKWKAKEIINQM</sequence>
<reference evidence="1" key="1">
    <citation type="submission" date="2019-04" db="EMBL/GenBank/DDBJ databases">
        <title>Microbes associate with the intestines of laboratory mice.</title>
        <authorList>
            <person name="Navarre W."/>
            <person name="Wong E."/>
            <person name="Huang K."/>
            <person name="Tropini C."/>
            <person name="Ng K."/>
            <person name="Yu B."/>
        </authorList>
    </citation>
    <scope>NUCLEOTIDE SEQUENCE</scope>
    <source>
        <strain evidence="1">NM04_E33</strain>
    </source>
</reference>
<protein>
    <submittedName>
        <fullName evidence="1">O-antigen ligase family protein</fullName>
    </submittedName>
</protein>
<name>A0AC61RLL4_9BACT</name>
<comment type="caution">
    <text evidence="1">The sequence shown here is derived from an EMBL/GenBank/DDBJ whole genome shotgun (WGS) entry which is preliminary data.</text>
</comment>
<dbReference type="Proteomes" id="UP000306319">
    <property type="component" value="Unassembled WGS sequence"/>
</dbReference>